<keyword evidence="4" id="KW-0227">DNA damage</keyword>
<reference evidence="9" key="1">
    <citation type="journal article" date="2019" name="Int. J. Syst. Evol. Microbiol.">
        <title>The Global Catalogue of Microorganisms (GCM) 10K type strain sequencing project: providing services to taxonomists for standard genome sequencing and annotation.</title>
        <authorList>
            <consortium name="The Broad Institute Genomics Platform"/>
            <consortium name="The Broad Institute Genome Sequencing Center for Infectious Disease"/>
            <person name="Wu L."/>
            <person name="Ma J."/>
        </authorList>
    </citation>
    <scope>NUCLEOTIDE SEQUENCE [LARGE SCALE GENOMIC DNA]</scope>
    <source>
        <strain evidence="9">JCM 12398</strain>
    </source>
</reference>
<sequence length="201" mass="21372">MPDLDLPGVLPEPPLDVLRARLAERAAEEGLLDIAYRSLDTDVGTLLLAATPAGLVSVTFDGADPDATLERLATTISPRVLEAPRRLDAAAHRLDDLIAGRARAFDGPLDLVLARGFGRSVVERLREIPYGETRSYAEVAAAAGSPRAVRAVGTACRRNPLPIAIPCHRVVRSDGALGQYVGGIEAKRRLLDIEAARSAGR</sequence>
<dbReference type="EMBL" id="BAAAKK010000005">
    <property type="protein sequence ID" value="GAA1424829.1"/>
    <property type="molecule type" value="Genomic_DNA"/>
</dbReference>
<dbReference type="Gene3D" id="3.30.160.70">
    <property type="entry name" value="Methylated DNA-protein cysteine methyltransferase domain"/>
    <property type="match status" value="1"/>
</dbReference>
<organism evidence="8 9">
    <name type="scientific">Agrococcus citreus</name>
    <dbReference type="NCBI Taxonomy" id="84643"/>
    <lineage>
        <taxon>Bacteria</taxon>
        <taxon>Bacillati</taxon>
        <taxon>Actinomycetota</taxon>
        <taxon>Actinomycetes</taxon>
        <taxon>Micrococcales</taxon>
        <taxon>Microbacteriaceae</taxon>
        <taxon>Agrococcus</taxon>
    </lineage>
</organism>
<proteinExistence type="predicted"/>
<dbReference type="PANTHER" id="PTHR10815">
    <property type="entry name" value="METHYLATED-DNA--PROTEIN-CYSTEINE METHYLTRANSFERASE"/>
    <property type="match status" value="1"/>
</dbReference>
<dbReference type="PANTHER" id="PTHR10815:SF13">
    <property type="entry name" value="METHYLATED-DNA--PROTEIN-CYSTEINE METHYLTRANSFERASE"/>
    <property type="match status" value="1"/>
</dbReference>
<dbReference type="Pfam" id="PF01035">
    <property type="entry name" value="DNA_binding_1"/>
    <property type="match status" value="1"/>
</dbReference>
<name>A0ABP4JMW8_9MICO</name>
<dbReference type="InterPro" id="IPR036388">
    <property type="entry name" value="WH-like_DNA-bd_sf"/>
</dbReference>
<dbReference type="Gene3D" id="1.10.10.10">
    <property type="entry name" value="Winged helix-like DNA-binding domain superfamily/Winged helix DNA-binding domain"/>
    <property type="match status" value="1"/>
</dbReference>
<comment type="catalytic activity">
    <reaction evidence="6">
        <text>a 6-O-methyl-2'-deoxyguanosine in DNA + L-cysteinyl-[protein] = S-methyl-L-cysteinyl-[protein] + a 2'-deoxyguanosine in DNA</text>
        <dbReference type="Rhea" id="RHEA:24000"/>
        <dbReference type="Rhea" id="RHEA-COMP:10131"/>
        <dbReference type="Rhea" id="RHEA-COMP:10132"/>
        <dbReference type="Rhea" id="RHEA-COMP:11367"/>
        <dbReference type="Rhea" id="RHEA-COMP:11368"/>
        <dbReference type="ChEBI" id="CHEBI:29950"/>
        <dbReference type="ChEBI" id="CHEBI:82612"/>
        <dbReference type="ChEBI" id="CHEBI:85445"/>
        <dbReference type="ChEBI" id="CHEBI:85448"/>
        <dbReference type="EC" id="2.1.1.63"/>
    </reaction>
</comment>
<dbReference type="InterPro" id="IPR036217">
    <property type="entry name" value="MethylDNA_cys_MeTrfase_DNAb"/>
</dbReference>
<evidence type="ECO:0000256" key="3">
    <source>
        <dbReference type="ARBA" id="ARBA00022679"/>
    </source>
</evidence>
<keyword evidence="3" id="KW-0808">Transferase</keyword>
<dbReference type="SUPFAM" id="SSF53155">
    <property type="entry name" value="Methylated DNA-protein cysteine methyltransferase domain"/>
    <property type="match status" value="1"/>
</dbReference>
<dbReference type="InterPro" id="IPR014048">
    <property type="entry name" value="MethylDNA_cys_MeTrfase_DNA-bd"/>
</dbReference>
<evidence type="ECO:0000313" key="8">
    <source>
        <dbReference type="EMBL" id="GAA1424829.1"/>
    </source>
</evidence>
<dbReference type="Proteomes" id="UP001501266">
    <property type="component" value="Unassembled WGS sequence"/>
</dbReference>
<comment type="catalytic activity">
    <reaction evidence="1">
        <text>a 4-O-methyl-thymidine in DNA + L-cysteinyl-[protein] = a thymidine in DNA + S-methyl-L-cysteinyl-[protein]</text>
        <dbReference type="Rhea" id="RHEA:53428"/>
        <dbReference type="Rhea" id="RHEA-COMP:10131"/>
        <dbReference type="Rhea" id="RHEA-COMP:10132"/>
        <dbReference type="Rhea" id="RHEA-COMP:13555"/>
        <dbReference type="Rhea" id="RHEA-COMP:13556"/>
        <dbReference type="ChEBI" id="CHEBI:29950"/>
        <dbReference type="ChEBI" id="CHEBI:82612"/>
        <dbReference type="ChEBI" id="CHEBI:137386"/>
        <dbReference type="ChEBI" id="CHEBI:137387"/>
        <dbReference type="EC" id="2.1.1.63"/>
    </reaction>
</comment>
<evidence type="ECO:0000256" key="4">
    <source>
        <dbReference type="ARBA" id="ARBA00022763"/>
    </source>
</evidence>
<dbReference type="SUPFAM" id="SSF46767">
    <property type="entry name" value="Methylated DNA-protein cysteine methyltransferase, C-terminal domain"/>
    <property type="match status" value="1"/>
</dbReference>
<evidence type="ECO:0000256" key="6">
    <source>
        <dbReference type="ARBA" id="ARBA00049348"/>
    </source>
</evidence>
<protein>
    <submittedName>
        <fullName evidence="8">Methylated-DNA--[protein]-cysteine S-methyltransferase</fullName>
    </submittedName>
</protein>
<evidence type="ECO:0000256" key="2">
    <source>
        <dbReference type="ARBA" id="ARBA00022603"/>
    </source>
</evidence>
<dbReference type="PROSITE" id="PS00374">
    <property type="entry name" value="MGMT"/>
    <property type="match status" value="1"/>
</dbReference>
<keyword evidence="9" id="KW-1185">Reference proteome</keyword>
<dbReference type="InterPro" id="IPR001497">
    <property type="entry name" value="MethylDNA_cys_MeTrfase_AS"/>
</dbReference>
<dbReference type="NCBIfam" id="TIGR00589">
    <property type="entry name" value="ogt"/>
    <property type="match status" value="1"/>
</dbReference>
<evidence type="ECO:0000259" key="7">
    <source>
        <dbReference type="Pfam" id="PF01035"/>
    </source>
</evidence>
<feature type="domain" description="Methylated-DNA-[protein]-cysteine S-methyltransferase DNA binding" evidence="7">
    <location>
        <begin position="117"/>
        <end position="195"/>
    </location>
</feature>
<gene>
    <name evidence="8" type="ORF">GCM10009640_21940</name>
</gene>
<evidence type="ECO:0000313" key="9">
    <source>
        <dbReference type="Proteomes" id="UP001501266"/>
    </source>
</evidence>
<evidence type="ECO:0000256" key="5">
    <source>
        <dbReference type="ARBA" id="ARBA00023204"/>
    </source>
</evidence>
<comment type="caution">
    <text evidence="8">The sequence shown here is derived from an EMBL/GenBank/DDBJ whole genome shotgun (WGS) entry which is preliminary data.</text>
</comment>
<dbReference type="InterPro" id="IPR036631">
    <property type="entry name" value="MGMT_N_sf"/>
</dbReference>
<evidence type="ECO:0000256" key="1">
    <source>
        <dbReference type="ARBA" id="ARBA00001286"/>
    </source>
</evidence>
<dbReference type="CDD" id="cd06445">
    <property type="entry name" value="ATase"/>
    <property type="match status" value="1"/>
</dbReference>
<accession>A0ABP4JMW8</accession>
<dbReference type="RefSeq" id="WP_343920350.1">
    <property type="nucleotide sequence ID" value="NZ_BAAAKK010000005.1"/>
</dbReference>
<keyword evidence="5" id="KW-0234">DNA repair</keyword>
<keyword evidence="2" id="KW-0489">Methyltransferase</keyword>